<sequence length="449" mass="50831">MAASVYVAPWERKQREAMPATRMHESLFERCDLALASARHRFTLPRTTTKGHTSRVPGLMSLLFQRERRGGLSVPEKLAAQEAFLPFGNNSQFHEVDHLLERLYCGEFSADGRQFLIAGQSEEITIYDSATWRRIHSLPARNLRWTITDAHFTPDAESVVYSSITSTVRMVSSTKETAFRLSPHNAAPRLRYRDFGVWCLGMNASGTEFLAGTSSNSIVLHDMVTNTTVCHLAGHAHDVNAITFVDDFSNVFVSGSDDQLIKVWDRRMMSESNALPQGVFPGHSDGITHLSSRNDGYYFISNAKDQSCKLWDLRKCVSHKQVMAVPRRYEWDYRFEDYPGFAEGATEAPHPQDQSVMTYRGHMVMQTLIRCYFSPMHSTGQRFVYSGSADGAVYIYDALTGSIVEQLELASQGVTRDVRWHPTLPMIVSPDFYGKLCVWQKSPRDSRLD</sequence>
<dbReference type="InterPro" id="IPR036322">
    <property type="entry name" value="WD40_repeat_dom_sf"/>
</dbReference>
<dbReference type="PROSITE" id="PS50294">
    <property type="entry name" value="WD_REPEATS_REGION"/>
    <property type="match status" value="2"/>
</dbReference>
<dbReference type="SUPFAM" id="SSF50978">
    <property type="entry name" value="WD40 repeat-like"/>
    <property type="match status" value="1"/>
</dbReference>
<dbReference type="Gene3D" id="2.130.10.10">
    <property type="entry name" value="YVTN repeat-like/Quinoprotein amine dehydrogenase"/>
    <property type="match status" value="1"/>
</dbReference>
<dbReference type="STRING" id="1202772.A0A1V9ZE59"/>
<organism evidence="2 3">
    <name type="scientific">Achlya hypogyna</name>
    <name type="common">Oomycete</name>
    <name type="synonym">Protoachlya hypogyna</name>
    <dbReference type="NCBI Taxonomy" id="1202772"/>
    <lineage>
        <taxon>Eukaryota</taxon>
        <taxon>Sar</taxon>
        <taxon>Stramenopiles</taxon>
        <taxon>Oomycota</taxon>
        <taxon>Saprolegniomycetes</taxon>
        <taxon>Saprolegniales</taxon>
        <taxon>Achlyaceae</taxon>
        <taxon>Achlya</taxon>
    </lineage>
</organism>
<dbReference type="AlphaFoldDB" id="A0A1V9ZE59"/>
<keyword evidence="1" id="KW-0853">WD repeat</keyword>
<dbReference type="GO" id="GO:0043161">
    <property type="term" value="P:proteasome-mediated ubiquitin-dependent protein catabolic process"/>
    <property type="evidence" value="ECO:0007669"/>
    <property type="project" value="TreeGrafter"/>
</dbReference>
<keyword evidence="3" id="KW-1185">Reference proteome</keyword>
<name>A0A1V9ZE59_ACHHY</name>
<evidence type="ECO:0000313" key="3">
    <source>
        <dbReference type="Proteomes" id="UP000243579"/>
    </source>
</evidence>
<dbReference type="InterPro" id="IPR015943">
    <property type="entry name" value="WD40/YVTN_repeat-like_dom_sf"/>
</dbReference>
<feature type="repeat" description="WD" evidence="1">
    <location>
        <begin position="232"/>
        <end position="265"/>
    </location>
</feature>
<evidence type="ECO:0000256" key="1">
    <source>
        <dbReference type="PROSITE-ProRule" id="PRU00221"/>
    </source>
</evidence>
<dbReference type="Pfam" id="PF00400">
    <property type="entry name" value="WD40"/>
    <property type="match status" value="3"/>
</dbReference>
<proteinExistence type="predicted"/>
<comment type="caution">
    <text evidence="2">The sequence shown here is derived from an EMBL/GenBank/DDBJ whole genome shotgun (WGS) entry which is preliminary data.</text>
</comment>
<protein>
    <submittedName>
        <fullName evidence="2">Uncharacterized protein</fullName>
    </submittedName>
</protein>
<dbReference type="SMART" id="SM00320">
    <property type="entry name" value="WD40"/>
    <property type="match status" value="7"/>
</dbReference>
<dbReference type="PANTHER" id="PTHR19847:SF7">
    <property type="entry name" value="DDB1- AND CUL4-ASSOCIATED FACTOR 11"/>
    <property type="match status" value="1"/>
</dbReference>
<dbReference type="PANTHER" id="PTHR19847">
    <property type="entry name" value="DDB1- AND CUL4-ASSOCIATED FACTOR 11"/>
    <property type="match status" value="1"/>
</dbReference>
<dbReference type="EMBL" id="JNBR01000151">
    <property type="protein sequence ID" value="OQR96252.1"/>
    <property type="molecule type" value="Genomic_DNA"/>
</dbReference>
<reference evidence="2 3" key="1">
    <citation type="journal article" date="2014" name="Genome Biol. Evol.">
        <title>The secreted proteins of Achlya hypogyna and Thraustotheca clavata identify the ancestral oomycete secretome and reveal gene acquisitions by horizontal gene transfer.</title>
        <authorList>
            <person name="Misner I."/>
            <person name="Blouin N."/>
            <person name="Leonard G."/>
            <person name="Richards T.A."/>
            <person name="Lane C.E."/>
        </authorList>
    </citation>
    <scope>NUCLEOTIDE SEQUENCE [LARGE SCALE GENOMIC DNA]</scope>
    <source>
        <strain evidence="2 3">ATCC 48635</strain>
    </source>
</reference>
<feature type="repeat" description="WD" evidence="1">
    <location>
        <begin position="280"/>
        <end position="314"/>
    </location>
</feature>
<dbReference type="OrthoDB" id="63070at2759"/>
<dbReference type="InterPro" id="IPR001680">
    <property type="entry name" value="WD40_rpt"/>
</dbReference>
<gene>
    <name evidence="2" type="ORF">ACHHYP_16560</name>
</gene>
<dbReference type="PROSITE" id="PS50082">
    <property type="entry name" value="WD_REPEATS_2"/>
    <property type="match status" value="2"/>
</dbReference>
<dbReference type="Proteomes" id="UP000243579">
    <property type="component" value="Unassembled WGS sequence"/>
</dbReference>
<evidence type="ECO:0000313" key="2">
    <source>
        <dbReference type="EMBL" id="OQR96252.1"/>
    </source>
</evidence>
<dbReference type="InterPro" id="IPR051859">
    <property type="entry name" value="DCAF"/>
</dbReference>
<dbReference type="GO" id="GO:0080008">
    <property type="term" value="C:Cul4-RING E3 ubiquitin ligase complex"/>
    <property type="evidence" value="ECO:0007669"/>
    <property type="project" value="TreeGrafter"/>
</dbReference>
<accession>A0A1V9ZE59</accession>